<dbReference type="NCBIfam" id="TIGR03352">
    <property type="entry name" value="VI_chp_3"/>
    <property type="match status" value="1"/>
</dbReference>
<dbReference type="Gene3D" id="2.60.40.4150">
    <property type="entry name" value="Type VI secretion system, lipoprotein SciN"/>
    <property type="match status" value="1"/>
</dbReference>
<evidence type="ECO:0000313" key="1">
    <source>
        <dbReference type="EMBL" id="CRY56520.1"/>
    </source>
</evidence>
<dbReference type="GeneID" id="61816382"/>
<accession>A0A0H5LZP8</accession>
<dbReference type="InterPro" id="IPR017734">
    <property type="entry name" value="T6SS_SciN"/>
</dbReference>
<proteinExistence type="predicted"/>
<protein>
    <submittedName>
        <fullName evidence="1">Uncharacterized protein conserved in bacteria</fullName>
    </submittedName>
</protein>
<name>A0A0H5LZP8_YERIN</name>
<dbReference type="Proteomes" id="UP000043316">
    <property type="component" value="Unassembled WGS sequence"/>
</dbReference>
<organism evidence="1 2">
    <name type="scientific">Yersinia intermedia</name>
    <dbReference type="NCBI Taxonomy" id="631"/>
    <lineage>
        <taxon>Bacteria</taxon>
        <taxon>Pseudomonadati</taxon>
        <taxon>Pseudomonadota</taxon>
        <taxon>Gammaproteobacteria</taxon>
        <taxon>Enterobacterales</taxon>
        <taxon>Yersiniaceae</taxon>
        <taxon>Yersinia</taxon>
    </lineage>
</organism>
<gene>
    <name evidence="1" type="ORF">ERS008476_03564</name>
</gene>
<dbReference type="PROSITE" id="PS51257">
    <property type="entry name" value="PROKAR_LIPOPROTEIN"/>
    <property type="match status" value="1"/>
</dbReference>
<dbReference type="AlphaFoldDB" id="A0A0H5LZP8"/>
<dbReference type="RefSeq" id="WP_019211728.1">
    <property type="nucleotide sequence ID" value="NZ_CWJI01000014.1"/>
</dbReference>
<dbReference type="Pfam" id="PF12790">
    <property type="entry name" value="T6SS-SciN"/>
    <property type="match status" value="1"/>
</dbReference>
<dbReference type="EMBL" id="CWJI01000014">
    <property type="protein sequence ID" value="CRY56520.1"/>
    <property type="molecule type" value="Genomic_DNA"/>
</dbReference>
<dbReference type="InterPro" id="IPR038706">
    <property type="entry name" value="Type_VI_SciN-like_sf"/>
</dbReference>
<evidence type="ECO:0000313" key="2">
    <source>
        <dbReference type="Proteomes" id="UP000043316"/>
    </source>
</evidence>
<sequence>MKSIIRIVILVLMLTGCSHQDPKLRQQAIDGVTQPFAKNAITIQLNAQPNLNMWNGLANSSSILVIQSQNTAALDKLLSNPVLLKAMFAGTGSEGDILQTDRYVAMPGQQNTLHIDRAENTRYIAVVAGYFPFPDSRHIARFTIPMTLKTHGWQNKIWTAKLVPLNAYVTLGQESIVAQKQDQPILQDVK</sequence>
<reference evidence="2" key="1">
    <citation type="submission" date="2015-03" db="EMBL/GenBank/DDBJ databases">
        <authorList>
            <consortium name="Pathogen Informatics"/>
        </authorList>
    </citation>
    <scope>NUCLEOTIDE SEQUENCE [LARGE SCALE GENOMIC DNA]</scope>
    <source>
        <strain evidence="2">R148</strain>
    </source>
</reference>